<reference evidence="2 3" key="1">
    <citation type="submission" date="2020-01" db="EMBL/GenBank/DDBJ databases">
        <title>Frigidibacter albus SP32T (=CGMCC 1.13995T).</title>
        <authorList>
            <person name="Liao X."/>
        </authorList>
    </citation>
    <scope>NUCLEOTIDE SEQUENCE [LARGE SCALE GENOMIC DNA]</scope>
    <source>
        <strain evidence="2 3">SP32</strain>
    </source>
</reference>
<comment type="caution">
    <text evidence="2">The sequence shown here is derived from an EMBL/GenBank/DDBJ whole genome shotgun (WGS) entry which is preliminary data.</text>
</comment>
<feature type="chain" id="PRO_5027052112" evidence="1">
    <location>
        <begin position="29"/>
        <end position="474"/>
    </location>
</feature>
<evidence type="ECO:0000256" key="1">
    <source>
        <dbReference type="SAM" id="SignalP"/>
    </source>
</evidence>
<protein>
    <submittedName>
        <fullName evidence="2">DUF2927 domain-containing protein</fullName>
    </submittedName>
</protein>
<dbReference type="OrthoDB" id="7823193at2"/>
<dbReference type="EMBL" id="WWNR01000002">
    <property type="protein sequence ID" value="MZQ88145.1"/>
    <property type="molecule type" value="Genomic_DNA"/>
</dbReference>
<organism evidence="2 3">
    <name type="scientific">Frigidibacter albus</name>
    <dbReference type="NCBI Taxonomy" id="1465486"/>
    <lineage>
        <taxon>Bacteria</taxon>
        <taxon>Pseudomonadati</taxon>
        <taxon>Pseudomonadota</taxon>
        <taxon>Alphaproteobacteria</taxon>
        <taxon>Rhodobacterales</taxon>
        <taxon>Paracoccaceae</taxon>
        <taxon>Frigidibacter</taxon>
    </lineage>
</organism>
<name>A0A6L8VCU8_9RHOB</name>
<dbReference type="InterPro" id="IPR021323">
    <property type="entry name" value="DUF2927"/>
</dbReference>
<gene>
    <name evidence="2" type="ORF">GS660_03410</name>
</gene>
<accession>A0A6L8VCU8</accession>
<dbReference type="Pfam" id="PF11150">
    <property type="entry name" value="DUF2927"/>
    <property type="match status" value="1"/>
</dbReference>
<keyword evidence="3" id="KW-1185">Reference proteome</keyword>
<dbReference type="RefSeq" id="WP_161343462.1">
    <property type="nucleotide sequence ID" value="NZ_BMGW01000002.1"/>
</dbReference>
<dbReference type="AlphaFoldDB" id="A0A6L8VCU8"/>
<sequence>MTSAAPFAGLRAALILALALAGCAPSGAPVSSLRATPVSFPNAEPLPPMRQFGATRPMPVLRPNAQIARDFLELSFQMESGRELPVLTRFEGPVALHVTGSVPPTARADIDKLAARLRAEASIPLRVVAGPAPAEGNVIVVEFLPRAQMQALVPEAACFVVPRVSSWDEYRAARRSALLDWATLTVRQRATVIVPNDTSPQEIRDCLHEEVAQALGPLNDIYRLPDTVFNDDNFHAVLTGFDMLVLRTYYAPELASGMTRAEVAARLPGLLARANPRGGSAAQSAPADPTPRAWIDAVERALGPRASDSARREAARRAVAIAQASGWTDARAGFAWFALARLSLSGDLETAFTGFLRAALIYRSRPGMEIQAAHVDMQLAAFALSAGQAEDTLTFVERSLPVVAQAENAALLATLMLLRAEALELLGRASEAREVRLDAMGWARYGFGPELEVRRRVAEIAALSPRARMAAAAQ</sequence>
<evidence type="ECO:0000313" key="3">
    <source>
        <dbReference type="Proteomes" id="UP000477083"/>
    </source>
</evidence>
<proteinExistence type="predicted"/>
<feature type="signal peptide" evidence="1">
    <location>
        <begin position="1"/>
        <end position="28"/>
    </location>
</feature>
<dbReference type="Proteomes" id="UP000477083">
    <property type="component" value="Unassembled WGS sequence"/>
</dbReference>
<keyword evidence="1" id="KW-0732">Signal</keyword>
<evidence type="ECO:0000313" key="2">
    <source>
        <dbReference type="EMBL" id="MZQ88145.1"/>
    </source>
</evidence>